<keyword evidence="3" id="KW-1185">Reference proteome</keyword>
<evidence type="ECO:0000313" key="3">
    <source>
        <dbReference type="Proteomes" id="UP001358586"/>
    </source>
</evidence>
<proteinExistence type="predicted"/>
<reference evidence="2 3" key="1">
    <citation type="submission" date="2023-03" db="EMBL/GenBank/DDBJ databases">
        <title>WGS of Gossypium arboreum.</title>
        <authorList>
            <person name="Yu D."/>
        </authorList>
    </citation>
    <scope>NUCLEOTIDE SEQUENCE [LARGE SCALE GENOMIC DNA]</scope>
    <source>
        <tissue evidence="2">Leaf</tissue>
    </source>
</reference>
<evidence type="ECO:0000259" key="1">
    <source>
        <dbReference type="Pfam" id="PF13456"/>
    </source>
</evidence>
<dbReference type="EMBL" id="JARKNE010000011">
    <property type="protein sequence ID" value="KAK5784812.1"/>
    <property type="molecule type" value="Genomic_DNA"/>
</dbReference>
<protein>
    <recommendedName>
        <fullName evidence="1">RNase H type-1 domain-containing protein</fullName>
    </recommendedName>
</protein>
<dbReference type="Proteomes" id="UP001358586">
    <property type="component" value="Chromosome 11"/>
</dbReference>
<sequence length="150" mass="16637">MQTNSYFFLGIMVQPKHIYHEGAGQNAFGIIAFIKAYITENDNLEEVSTTIQTPVDRKWEPPIGAVMKLNFDAAFHQHTNISISGIIARNAEGQIMAACTHLNEYVMDSTVAEAPACLQSLIFAEDLGFQRIMVEGDTLIAMKKKDISGR</sequence>
<dbReference type="PANTHER" id="PTHR47074:SF61">
    <property type="entry name" value="RNASE H TYPE-1 DOMAIN-CONTAINING PROTEIN"/>
    <property type="match status" value="1"/>
</dbReference>
<name>A0ABR0N4S4_GOSAR</name>
<dbReference type="Pfam" id="PF13456">
    <property type="entry name" value="RVT_3"/>
    <property type="match status" value="1"/>
</dbReference>
<evidence type="ECO:0000313" key="2">
    <source>
        <dbReference type="EMBL" id="KAK5784812.1"/>
    </source>
</evidence>
<accession>A0ABR0N4S4</accession>
<organism evidence="2 3">
    <name type="scientific">Gossypium arboreum</name>
    <name type="common">Tree cotton</name>
    <name type="synonym">Gossypium nanking</name>
    <dbReference type="NCBI Taxonomy" id="29729"/>
    <lineage>
        <taxon>Eukaryota</taxon>
        <taxon>Viridiplantae</taxon>
        <taxon>Streptophyta</taxon>
        <taxon>Embryophyta</taxon>
        <taxon>Tracheophyta</taxon>
        <taxon>Spermatophyta</taxon>
        <taxon>Magnoliopsida</taxon>
        <taxon>eudicotyledons</taxon>
        <taxon>Gunneridae</taxon>
        <taxon>Pentapetalae</taxon>
        <taxon>rosids</taxon>
        <taxon>malvids</taxon>
        <taxon>Malvales</taxon>
        <taxon>Malvaceae</taxon>
        <taxon>Malvoideae</taxon>
        <taxon>Gossypium</taxon>
    </lineage>
</organism>
<feature type="domain" description="RNase H type-1" evidence="1">
    <location>
        <begin position="70"/>
        <end position="139"/>
    </location>
</feature>
<gene>
    <name evidence="2" type="ORF">PVK06_039350</name>
</gene>
<dbReference type="InterPro" id="IPR052929">
    <property type="entry name" value="RNase_H-like_EbsB-rel"/>
</dbReference>
<dbReference type="InterPro" id="IPR002156">
    <property type="entry name" value="RNaseH_domain"/>
</dbReference>
<dbReference type="PANTHER" id="PTHR47074">
    <property type="entry name" value="BNAC02G40300D PROTEIN"/>
    <property type="match status" value="1"/>
</dbReference>
<comment type="caution">
    <text evidence="2">The sequence shown here is derived from an EMBL/GenBank/DDBJ whole genome shotgun (WGS) entry which is preliminary data.</text>
</comment>